<evidence type="ECO:0000256" key="3">
    <source>
        <dbReference type="ARBA" id="ARBA00023163"/>
    </source>
</evidence>
<dbReference type="InterPro" id="IPR000524">
    <property type="entry name" value="Tscrpt_reg_HTH_GntR"/>
</dbReference>
<keyword evidence="1" id="KW-0805">Transcription regulation</keyword>
<dbReference type="InterPro" id="IPR028978">
    <property type="entry name" value="Chorismate_lyase_/UTRA_dom_sf"/>
</dbReference>
<dbReference type="SUPFAM" id="SSF64288">
    <property type="entry name" value="Chorismate lyase-like"/>
    <property type="match status" value="1"/>
</dbReference>
<dbReference type="PROSITE" id="PS50949">
    <property type="entry name" value="HTH_GNTR"/>
    <property type="match status" value="1"/>
</dbReference>
<dbReference type="PANTHER" id="PTHR44846">
    <property type="entry name" value="MANNOSYL-D-GLYCERATE TRANSPORT/METABOLISM SYSTEM REPRESSOR MNGR-RELATED"/>
    <property type="match status" value="1"/>
</dbReference>
<reference evidence="5 6" key="1">
    <citation type="submission" date="2016-03" db="EMBL/GenBank/DDBJ databases">
        <authorList>
            <consortium name="Pathogen Informatics"/>
        </authorList>
    </citation>
    <scope>NUCLEOTIDE SEQUENCE [LARGE SCALE GENOMIC DNA]</scope>
    <source>
        <strain evidence="5 6">NCTC13364</strain>
    </source>
</reference>
<keyword evidence="2" id="KW-0238">DNA-binding</keyword>
<evidence type="ECO:0000256" key="1">
    <source>
        <dbReference type="ARBA" id="ARBA00023015"/>
    </source>
</evidence>
<dbReference type="AlphaFoldDB" id="A0A157L7C8"/>
<dbReference type="Gene3D" id="3.40.1410.10">
    <property type="entry name" value="Chorismate lyase-like"/>
    <property type="match status" value="1"/>
</dbReference>
<evidence type="ECO:0000259" key="4">
    <source>
        <dbReference type="PROSITE" id="PS50949"/>
    </source>
</evidence>
<dbReference type="GO" id="GO:0003700">
    <property type="term" value="F:DNA-binding transcription factor activity"/>
    <property type="evidence" value="ECO:0007669"/>
    <property type="project" value="InterPro"/>
</dbReference>
<dbReference type="InterPro" id="IPR036388">
    <property type="entry name" value="WH-like_DNA-bd_sf"/>
</dbReference>
<dbReference type="CDD" id="cd07377">
    <property type="entry name" value="WHTH_GntR"/>
    <property type="match status" value="1"/>
</dbReference>
<keyword evidence="3" id="KW-0804">Transcription</keyword>
<feature type="domain" description="HTH gntR-type" evidence="4">
    <location>
        <begin position="2"/>
        <end position="70"/>
    </location>
</feature>
<dbReference type="EMBL" id="FKBS01000007">
    <property type="protein sequence ID" value="SAH92592.1"/>
    <property type="molecule type" value="Genomic_DNA"/>
</dbReference>
<evidence type="ECO:0000313" key="5">
    <source>
        <dbReference type="EMBL" id="SAH92592.1"/>
    </source>
</evidence>
<sequence length="244" mass="27391">MAARYMELAQELIRQIKAGELPVGASLPPEVELSQQYGVSRATLRSALQVVQNLGLISRRKRAGIRIEASEPRKPYQRSMSDLEDLMQFASVTERHVQHIRPVVCDAALAAKLKCEVLRKWLCVTMLRVDMQKPDAPLCWTDVYLDPEIGAELGDQLHQSSGLICEMIEDRYGCTVTEVVQEIRAVGVPPNAAHPLGVEPDTHALEVTRWYQSERGSGPFEITVSVFPADRFTYALRLRRHGTD</sequence>
<evidence type="ECO:0000313" key="6">
    <source>
        <dbReference type="Proteomes" id="UP000077037"/>
    </source>
</evidence>
<organism evidence="5 6">
    <name type="scientific">Bordetella ansorpii</name>
    <dbReference type="NCBI Taxonomy" id="288768"/>
    <lineage>
        <taxon>Bacteria</taxon>
        <taxon>Pseudomonadati</taxon>
        <taxon>Pseudomonadota</taxon>
        <taxon>Betaproteobacteria</taxon>
        <taxon>Burkholderiales</taxon>
        <taxon>Alcaligenaceae</taxon>
        <taxon>Bordetella</taxon>
    </lineage>
</organism>
<protein>
    <submittedName>
        <fullName evidence="5">GntR family transcriptional regulator</fullName>
    </submittedName>
</protein>
<accession>A0A157L7C8</accession>
<dbReference type="PANTHER" id="PTHR44846:SF1">
    <property type="entry name" value="MANNOSYL-D-GLYCERATE TRANSPORT_METABOLISM SYSTEM REPRESSOR MNGR-RELATED"/>
    <property type="match status" value="1"/>
</dbReference>
<dbReference type="OrthoDB" id="7363114at2"/>
<proteinExistence type="predicted"/>
<name>A0A157L7C8_9BORD</name>
<dbReference type="Pfam" id="PF00392">
    <property type="entry name" value="GntR"/>
    <property type="match status" value="1"/>
</dbReference>
<dbReference type="InterPro" id="IPR036390">
    <property type="entry name" value="WH_DNA-bd_sf"/>
</dbReference>
<dbReference type="GO" id="GO:0003677">
    <property type="term" value="F:DNA binding"/>
    <property type="evidence" value="ECO:0007669"/>
    <property type="project" value="UniProtKB-KW"/>
</dbReference>
<dbReference type="SMART" id="SM00345">
    <property type="entry name" value="HTH_GNTR"/>
    <property type="match status" value="1"/>
</dbReference>
<dbReference type="Gene3D" id="1.10.10.10">
    <property type="entry name" value="Winged helix-like DNA-binding domain superfamily/Winged helix DNA-binding domain"/>
    <property type="match status" value="1"/>
</dbReference>
<dbReference type="GO" id="GO:0045892">
    <property type="term" value="P:negative regulation of DNA-templated transcription"/>
    <property type="evidence" value="ECO:0007669"/>
    <property type="project" value="TreeGrafter"/>
</dbReference>
<dbReference type="Proteomes" id="UP000077037">
    <property type="component" value="Unassembled WGS sequence"/>
</dbReference>
<dbReference type="PRINTS" id="PR00035">
    <property type="entry name" value="HTHGNTR"/>
</dbReference>
<dbReference type="SMART" id="SM00866">
    <property type="entry name" value="UTRA"/>
    <property type="match status" value="1"/>
</dbReference>
<dbReference type="Pfam" id="PF07702">
    <property type="entry name" value="UTRA"/>
    <property type="match status" value="1"/>
</dbReference>
<dbReference type="SUPFAM" id="SSF46785">
    <property type="entry name" value="Winged helix' DNA-binding domain"/>
    <property type="match status" value="1"/>
</dbReference>
<dbReference type="RefSeq" id="WP_066407719.1">
    <property type="nucleotide sequence ID" value="NZ_FKBS01000007.1"/>
</dbReference>
<evidence type="ECO:0000256" key="2">
    <source>
        <dbReference type="ARBA" id="ARBA00023125"/>
    </source>
</evidence>
<dbReference type="InterPro" id="IPR011663">
    <property type="entry name" value="UTRA"/>
</dbReference>
<gene>
    <name evidence="5" type="primary">yvoA_1</name>
    <name evidence="5" type="ORF">SAMEA1982600_00604</name>
</gene>
<dbReference type="InterPro" id="IPR050679">
    <property type="entry name" value="Bact_HTH_transcr_reg"/>
</dbReference>